<evidence type="ECO:0000313" key="1">
    <source>
        <dbReference type="EMBL" id="MFB9886167.1"/>
    </source>
</evidence>
<proteinExistence type="predicted"/>
<dbReference type="Gene3D" id="3.40.470.10">
    <property type="entry name" value="Uracil-DNA glycosylase-like domain"/>
    <property type="match status" value="1"/>
</dbReference>
<name>A0ABV5ZA69_9GAMM</name>
<accession>A0ABV5ZA69</accession>
<dbReference type="Proteomes" id="UP001589628">
    <property type="component" value="Unassembled WGS sequence"/>
</dbReference>
<dbReference type="SUPFAM" id="SSF52141">
    <property type="entry name" value="Uracil-DNA glycosylase-like"/>
    <property type="match status" value="1"/>
</dbReference>
<dbReference type="RefSeq" id="WP_027311653.1">
    <property type="nucleotide sequence ID" value="NZ_JBHLZN010000002.1"/>
</dbReference>
<dbReference type="CDD" id="cd10035">
    <property type="entry name" value="UDG_like"/>
    <property type="match status" value="1"/>
</dbReference>
<gene>
    <name evidence="1" type="ORF">ACFFLH_07070</name>
</gene>
<organism evidence="1 2">
    <name type="scientific">Balneatrix alpica</name>
    <dbReference type="NCBI Taxonomy" id="75684"/>
    <lineage>
        <taxon>Bacteria</taxon>
        <taxon>Pseudomonadati</taxon>
        <taxon>Pseudomonadota</taxon>
        <taxon>Gammaproteobacteria</taxon>
        <taxon>Oceanospirillales</taxon>
        <taxon>Balneatrichaceae</taxon>
        <taxon>Balneatrix</taxon>
    </lineage>
</organism>
<sequence length="225" mass="25644">MTPTSFVKELASLSLDNVFNPYSDTCPVYDRKDAPRIRRTNLRTYLEASLNIGVDTIWMGRDLGYRGGRRTGLALTDEFHLSEMGSLYDGCSPKQATKGPVYSERTAAEIWGVLKIIDTPPLLWNVFPFHPYEAKDPLTNRRFTARELAMVKELNSTLIEWLRVRRIIAIGQDAAKYAEEFGVEILTVRHPSYGGVKDFRAGMQRIYNIHESKLGVRAFKQRALL</sequence>
<comment type="caution">
    <text evidence="1">The sequence shown here is derived from an EMBL/GenBank/DDBJ whole genome shotgun (WGS) entry which is preliminary data.</text>
</comment>
<dbReference type="InterPro" id="IPR036895">
    <property type="entry name" value="Uracil-DNA_glycosylase-like_sf"/>
</dbReference>
<evidence type="ECO:0000313" key="2">
    <source>
        <dbReference type="Proteomes" id="UP001589628"/>
    </source>
</evidence>
<protein>
    <submittedName>
        <fullName evidence="1">Uracil-DNA glycosylase</fullName>
    </submittedName>
</protein>
<reference evidence="1 2" key="1">
    <citation type="submission" date="2024-09" db="EMBL/GenBank/DDBJ databases">
        <authorList>
            <person name="Sun Q."/>
            <person name="Mori K."/>
        </authorList>
    </citation>
    <scope>NUCLEOTIDE SEQUENCE [LARGE SCALE GENOMIC DNA]</scope>
    <source>
        <strain evidence="1 2">ATCC 51285</strain>
    </source>
</reference>
<keyword evidence="2" id="KW-1185">Reference proteome</keyword>
<dbReference type="EMBL" id="JBHLZN010000002">
    <property type="protein sequence ID" value="MFB9886167.1"/>
    <property type="molecule type" value="Genomic_DNA"/>
</dbReference>